<dbReference type="InterPro" id="IPR000836">
    <property type="entry name" value="PRTase_dom"/>
</dbReference>
<dbReference type="PANTHER" id="PTHR47505:SF1">
    <property type="entry name" value="DNA UTILIZATION PROTEIN YHGH"/>
    <property type="match status" value="1"/>
</dbReference>
<dbReference type="EMBL" id="JACYNN010000011">
    <property type="protein sequence ID" value="MBD8107809.1"/>
    <property type="molecule type" value="Genomic_DNA"/>
</dbReference>
<reference evidence="4 5" key="1">
    <citation type="journal article" date="2019" name="Sci. Rep.">
        <title>Differences in resource use lead to coexistence of seed-transmitted microbial populations.</title>
        <authorList>
            <person name="Torres-Cortes G."/>
            <person name="Garcia B.J."/>
            <person name="Compant S."/>
            <person name="Rezki S."/>
            <person name="Jones P."/>
            <person name="Preveaux A."/>
            <person name="Briand M."/>
            <person name="Roulet A."/>
            <person name="Bouchez O."/>
            <person name="Jacobson D."/>
            <person name="Barret M."/>
        </authorList>
    </citation>
    <scope>NUCLEOTIDE SEQUENCE [LARGE SCALE GENOMIC DNA]</scope>
    <source>
        <strain evidence="4 5">CFBP13511</strain>
    </source>
</reference>
<dbReference type="Proteomes" id="UP000661012">
    <property type="component" value="Unassembled WGS sequence"/>
</dbReference>
<dbReference type="RefSeq" id="WP_062747742.1">
    <property type="nucleotide sequence ID" value="NZ_CP022725.1"/>
</dbReference>
<accession>A0A3S7TGB2</accession>
<dbReference type="AlphaFoldDB" id="A0A3S7TGB2"/>
<reference evidence="3 6" key="2">
    <citation type="journal article" date="2020" name="FEMS Microbiol. Ecol.">
        <title>Temporal dynamics of bacterial communities during seed development and maturation.</title>
        <authorList>
            <person name="Chesneau G."/>
            <person name="Torres-Cortes G."/>
            <person name="Briand M."/>
            <person name="Darrasse A."/>
            <person name="Preveaux A."/>
            <person name="Marais C."/>
            <person name="Jacques M.A."/>
            <person name="Shade A."/>
            <person name="Barret M."/>
        </authorList>
    </citation>
    <scope>NUCLEOTIDE SEQUENCE [LARGE SCALE GENOMIC DNA]</scope>
    <source>
        <strain evidence="3 6">CFBP13732</strain>
    </source>
</reference>
<dbReference type="NCBIfam" id="NF008616">
    <property type="entry name" value="PRK11595.1"/>
    <property type="match status" value="1"/>
</dbReference>
<organism evidence="4 5">
    <name type="scientific">Erwinia persicina</name>
    <dbReference type="NCBI Taxonomy" id="55211"/>
    <lineage>
        <taxon>Bacteria</taxon>
        <taxon>Pseudomonadati</taxon>
        <taxon>Pseudomonadota</taxon>
        <taxon>Gammaproteobacteria</taxon>
        <taxon>Enterobacterales</taxon>
        <taxon>Erwiniaceae</taxon>
        <taxon>Erwinia</taxon>
    </lineage>
</organism>
<dbReference type="Proteomes" id="UP000306393">
    <property type="component" value="Unassembled WGS sequence"/>
</dbReference>
<protein>
    <submittedName>
        <fullName evidence="4">DNA utilization protein GntX</fullName>
    </submittedName>
</protein>
<gene>
    <name evidence="3" type="primary">gntX</name>
    <name evidence="4" type="ORF">EpCFBP13511_11260</name>
    <name evidence="3" type="ORF">IFT93_15515</name>
</gene>
<name>A0A3S7TGB2_9GAMM</name>
<dbReference type="OrthoDB" id="9793412at2"/>
<dbReference type="STRING" id="1219360.GCA_001571305_03529"/>
<evidence type="ECO:0000313" key="4">
    <source>
        <dbReference type="EMBL" id="TKJ90506.1"/>
    </source>
</evidence>
<evidence type="ECO:0000313" key="5">
    <source>
        <dbReference type="Proteomes" id="UP000306393"/>
    </source>
</evidence>
<dbReference type="Pfam" id="PF00156">
    <property type="entry name" value="Pribosyltran"/>
    <property type="match status" value="1"/>
</dbReference>
<dbReference type="InterPro" id="IPR051910">
    <property type="entry name" value="ComF/GntX_DNA_util-trans"/>
</dbReference>
<evidence type="ECO:0000259" key="2">
    <source>
        <dbReference type="Pfam" id="PF00156"/>
    </source>
</evidence>
<dbReference type="EMBL" id="QGAC01000009">
    <property type="protein sequence ID" value="TKJ90506.1"/>
    <property type="molecule type" value="Genomic_DNA"/>
</dbReference>
<comment type="caution">
    <text evidence="4">The sequence shown here is derived from an EMBL/GenBank/DDBJ whole genome shotgun (WGS) entry which is preliminary data.</text>
</comment>
<dbReference type="PANTHER" id="PTHR47505">
    <property type="entry name" value="DNA UTILIZATION PROTEIN YHGH"/>
    <property type="match status" value="1"/>
</dbReference>
<keyword evidence="6" id="KW-1185">Reference proteome</keyword>
<dbReference type="SUPFAM" id="SSF53271">
    <property type="entry name" value="PRTase-like"/>
    <property type="match status" value="1"/>
</dbReference>
<comment type="similarity">
    <text evidence="1">Belongs to the ComF/GntX family.</text>
</comment>
<evidence type="ECO:0000313" key="3">
    <source>
        <dbReference type="EMBL" id="MBD8107809.1"/>
    </source>
</evidence>
<dbReference type="KEGG" id="epe:CI789_20150"/>
<proteinExistence type="inferred from homology"/>
<evidence type="ECO:0000313" key="6">
    <source>
        <dbReference type="Proteomes" id="UP000661012"/>
    </source>
</evidence>
<feature type="domain" description="Phosphoribosyltransferase" evidence="2">
    <location>
        <begin position="159"/>
        <end position="225"/>
    </location>
</feature>
<dbReference type="CDD" id="cd06223">
    <property type="entry name" value="PRTases_typeI"/>
    <property type="match status" value="1"/>
</dbReference>
<dbReference type="Gene3D" id="3.40.50.2020">
    <property type="match status" value="1"/>
</dbReference>
<evidence type="ECO:0000256" key="1">
    <source>
        <dbReference type="ARBA" id="ARBA00008007"/>
    </source>
</evidence>
<dbReference type="InterPro" id="IPR029057">
    <property type="entry name" value="PRTase-like"/>
</dbReference>
<sequence>MLPMPAGCWLCLMPLRYSQHGLCSVCLRQLLTQPACCPRCGLPSQMKKTVCGRCLRRPPPWQHLVRVTPWQPPLDRLVNQLKFYRATAHAVMLARLMLLCWLMQRRETGLRRPDLLLTVPLHHRRAWQRGYNQLEDMAHWLARRVPCQYLPRAVTRIRAGHIQHTLGAVARRKNLRGAFRLEREVRGLHISLLDDVVTTGSTAAEISRLLLAHGAASVQIWCLCRTL</sequence>